<dbReference type="STRING" id="4540.A0A3L6Q0F6"/>
<dbReference type="Proteomes" id="UP000275267">
    <property type="component" value="Unassembled WGS sequence"/>
</dbReference>
<proteinExistence type="predicted"/>
<name>A0A3L6Q0F6_PANMI</name>
<sequence>MNSSSTFFVPGAPINVQSCNYPFIEIEQQRAGIKKLPRDFTINNPSIGTNLHWIRVKDVLGCAIPDTLDRPRFQGICLSCSFFQLLTRRYFGFACVEEGDETVKDFMLGMLQTDYEGAFNMVEVQLAFLHDYFFTENFILMLAMKSYNSKSVLLYIASECILFLLYFQGMGQPKLSGFAIYEFGKLAAELYIFVRHLPVLTSDWCTVRHAAESFCEGRVYLLSCSEWFADRLKSINGPPTNGSTSLRRNGVLGHFDWTLKQETHIHTILTWHIATCYCDMFPPAEESSSDREVATTLSGYCAYLVAFLPELLAENSLITSMVLQQVLGEAKEALGRRRRLSMEAKLRRIQEVELPEDGAAGLRDLTTFRKGVRLGRQLEQQQPDALARWKVMVDFWAETILYVAPSDNGEFVTHLWALLSNAGIHKRAMEQKHISPSATDHAQAEAGTEPEDFANSRETRRVLRNRRKPNPRVTGPEWVN</sequence>
<dbReference type="EMBL" id="PQIB02000014">
    <property type="protein sequence ID" value="RLM68933.1"/>
    <property type="molecule type" value="Genomic_DNA"/>
</dbReference>
<evidence type="ECO:0000313" key="3">
    <source>
        <dbReference type="EMBL" id="RLM68933.1"/>
    </source>
</evidence>
<evidence type="ECO:0000313" key="4">
    <source>
        <dbReference type="Proteomes" id="UP000275267"/>
    </source>
</evidence>
<protein>
    <recommendedName>
        <fullName evidence="2">DUF4220 domain-containing protein</fullName>
    </recommendedName>
</protein>
<evidence type="ECO:0000256" key="1">
    <source>
        <dbReference type="SAM" id="MobiDB-lite"/>
    </source>
</evidence>
<keyword evidence="4" id="KW-1185">Reference proteome</keyword>
<organism evidence="3 4">
    <name type="scientific">Panicum miliaceum</name>
    <name type="common">Proso millet</name>
    <name type="synonym">Broomcorn millet</name>
    <dbReference type="NCBI Taxonomy" id="4540"/>
    <lineage>
        <taxon>Eukaryota</taxon>
        <taxon>Viridiplantae</taxon>
        <taxon>Streptophyta</taxon>
        <taxon>Embryophyta</taxon>
        <taxon>Tracheophyta</taxon>
        <taxon>Spermatophyta</taxon>
        <taxon>Magnoliopsida</taxon>
        <taxon>Liliopsida</taxon>
        <taxon>Poales</taxon>
        <taxon>Poaceae</taxon>
        <taxon>PACMAD clade</taxon>
        <taxon>Panicoideae</taxon>
        <taxon>Panicodae</taxon>
        <taxon>Paniceae</taxon>
        <taxon>Panicinae</taxon>
        <taxon>Panicum</taxon>
        <taxon>Panicum sect. Panicum</taxon>
    </lineage>
</organism>
<accession>A0A3L6Q0F6</accession>
<dbReference type="Pfam" id="PF13968">
    <property type="entry name" value="DUF4220"/>
    <property type="match status" value="1"/>
</dbReference>
<feature type="domain" description="DUF4220" evidence="2">
    <location>
        <begin position="74"/>
        <end position="167"/>
    </location>
</feature>
<dbReference type="InterPro" id="IPR025315">
    <property type="entry name" value="DUF4220"/>
</dbReference>
<dbReference type="InterPro" id="IPR007658">
    <property type="entry name" value="DUF594"/>
</dbReference>
<feature type="region of interest" description="Disordered" evidence="1">
    <location>
        <begin position="430"/>
        <end position="480"/>
    </location>
</feature>
<evidence type="ECO:0000259" key="2">
    <source>
        <dbReference type="Pfam" id="PF13968"/>
    </source>
</evidence>
<comment type="caution">
    <text evidence="3">The sequence shown here is derived from an EMBL/GenBank/DDBJ whole genome shotgun (WGS) entry which is preliminary data.</text>
</comment>
<gene>
    <name evidence="3" type="ORF">C2845_PM17G13640</name>
</gene>
<dbReference type="PANTHER" id="PTHR31325">
    <property type="entry name" value="OS01G0798800 PROTEIN-RELATED"/>
    <property type="match status" value="1"/>
</dbReference>
<dbReference type="Pfam" id="PF04578">
    <property type="entry name" value="DUF594"/>
    <property type="match status" value="1"/>
</dbReference>
<dbReference type="OrthoDB" id="598862at2759"/>
<dbReference type="AlphaFoldDB" id="A0A3L6Q0F6"/>
<reference evidence="4" key="1">
    <citation type="journal article" date="2019" name="Nat. Commun.">
        <title>The genome of broomcorn millet.</title>
        <authorList>
            <person name="Zou C."/>
            <person name="Miki D."/>
            <person name="Li D."/>
            <person name="Tang Q."/>
            <person name="Xiao L."/>
            <person name="Rajput S."/>
            <person name="Deng P."/>
            <person name="Jia W."/>
            <person name="Huang R."/>
            <person name="Zhang M."/>
            <person name="Sun Y."/>
            <person name="Hu J."/>
            <person name="Fu X."/>
            <person name="Schnable P.S."/>
            <person name="Li F."/>
            <person name="Zhang H."/>
            <person name="Feng B."/>
            <person name="Zhu X."/>
            <person name="Liu R."/>
            <person name="Schnable J.C."/>
            <person name="Zhu J.-K."/>
            <person name="Zhang H."/>
        </authorList>
    </citation>
    <scope>NUCLEOTIDE SEQUENCE [LARGE SCALE GENOMIC DNA]</scope>
</reference>